<reference evidence="5 6" key="1">
    <citation type="submission" date="2018-08" db="EMBL/GenBank/DDBJ databases">
        <title>A genome reference for cultivated species of the human gut microbiota.</title>
        <authorList>
            <person name="Zou Y."/>
            <person name="Xue W."/>
            <person name="Luo G."/>
        </authorList>
    </citation>
    <scope>NUCLEOTIDE SEQUENCE [LARGE SCALE GENOMIC DNA]</scope>
    <source>
        <strain evidence="5 6">AM16-11</strain>
    </source>
</reference>
<dbReference type="InterPro" id="IPR050396">
    <property type="entry name" value="Glycosyltr_51/Transpeptidase"/>
</dbReference>
<accession>A0A414ZJY6</accession>
<keyword evidence="1" id="KW-0328">Glycosyltransferase</keyword>
<organism evidence="5 6">
    <name type="scientific">Agathobacter rectalis</name>
    <dbReference type="NCBI Taxonomy" id="39491"/>
    <lineage>
        <taxon>Bacteria</taxon>
        <taxon>Bacillati</taxon>
        <taxon>Bacillota</taxon>
        <taxon>Clostridia</taxon>
        <taxon>Lachnospirales</taxon>
        <taxon>Lachnospiraceae</taxon>
        <taxon>Agathobacter</taxon>
    </lineage>
</organism>
<evidence type="ECO:0000256" key="2">
    <source>
        <dbReference type="ARBA" id="ARBA00022679"/>
    </source>
</evidence>
<dbReference type="InterPro" id="IPR012338">
    <property type="entry name" value="Beta-lactam/transpept-like"/>
</dbReference>
<dbReference type="PROSITE" id="PS51257">
    <property type="entry name" value="PROKAR_LIPOPROTEIN"/>
    <property type="match status" value="1"/>
</dbReference>
<keyword evidence="2" id="KW-0808">Transferase</keyword>
<dbReference type="Gene3D" id="3.40.710.10">
    <property type="entry name" value="DD-peptidase/beta-lactamase superfamily"/>
    <property type="match status" value="1"/>
</dbReference>
<keyword evidence="3" id="KW-0472">Membrane</keyword>
<dbReference type="InterPro" id="IPR001460">
    <property type="entry name" value="PCN-bd_Tpept"/>
</dbReference>
<dbReference type="GO" id="GO:0008955">
    <property type="term" value="F:peptidoglycan glycosyltransferase activity"/>
    <property type="evidence" value="ECO:0007669"/>
    <property type="project" value="TreeGrafter"/>
</dbReference>
<dbReference type="PANTHER" id="PTHR32282:SF33">
    <property type="entry name" value="PEPTIDOGLYCAN GLYCOSYLTRANSFERASE"/>
    <property type="match status" value="1"/>
</dbReference>
<proteinExistence type="predicted"/>
<gene>
    <name evidence="5" type="ORF">DW172_10905</name>
</gene>
<dbReference type="GO" id="GO:0009252">
    <property type="term" value="P:peptidoglycan biosynthetic process"/>
    <property type="evidence" value="ECO:0007669"/>
    <property type="project" value="TreeGrafter"/>
</dbReference>
<evidence type="ECO:0000259" key="4">
    <source>
        <dbReference type="Pfam" id="PF00905"/>
    </source>
</evidence>
<dbReference type="RefSeq" id="WP_118257824.1">
    <property type="nucleotide sequence ID" value="NZ_QRKN01000009.1"/>
</dbReference>
<dbReference type="PANTHER" id="PTHR32282">
    <property type="entry name" value="BINDING PROTEIN TRANSPEPTIDASE, PUTATIVE-RELATED"/>
    <property type="match status" value="1"/>
</dbReference>
<dbReference type="GO" id="GO:0008658">
    <property type="term" value="F:penicillin binding"/>
    <property type="evidence" value="ECO:0007669"/>
    <property type="project" value="InterPro"/>
</dbReference>
<keyword evidence="3" id="KW-1133">Transmembrane helix</keyword>
<dbReference type="Proteomes" id="UP000285865">
    <property type="component" value="Unassembled WGS sequence"/>
</dbReference>
<dbReference type="AlphaFoldDB" id="A0A414ZJY6"/>
<evidence type="ECO:0000256" key="3">
    <source>
        <dbReference type="SAM" id="Phobius"/>
    </source>
</evidence>
<evidence type="ECO:0000313" key="5">
    <source>
        <dbReference type="EMBL" id="RHI20558.1"/>
    </source>
</evidence>
<sequence length="463" mass="51708">MKKNSRNKIIFYIIVFIAACMVIVIGIISDRRLKKSDAGKISIVDSNGNNIAEILVNSEDLSVSYDCEEKYMTYADVVFDEVLDCICNKENITRQKAYEVIKQSNWIITTTIDTDLQKKLYDMVQNKPINKENGFAAEINDINGRVLACVSSGDDNDHVLNRTYAGSVIKPLSVYGPAIENGTINWASMVPDAPYKTIIDDSGNAREWPVNVEPYTYKDYTVADGLKMSLNTIAVRTLKQSGVENSCDFLENKLGMDVAAEKESMAADGEDEILGNIALGYLRNGTTVKEMTGYYQVFSNGGSYTKSHAVISIDKEQHNYYQNNEAKSQVFTSQTAYILNRMMKRVLDEGGTASGAYMDGYDIVGKTGTSDKDNWFIACTPNYICSIWKGKDDKNILNDKTDMFQLCDDIIKEIENKGDEFKKTENVEEKCICAKSGRIAGENCKDTMIGYFLSGTKLDICEE</sequence>
<dbReference type="Pfam" id="PF00905">
    <property type="entry name" value="Transpeptidase"/>
    <property type="match status" value="1"/>
</dbReference>
<feature type="transmembrane region" description="Helical" evidence="3">
    <location>
        <begin position="9"/>
        <end position="28"/>
    </location>
</feature>
<feature type="domain" description="Penicillin-binding protein transpeptidase" evidence="4">
    <location>
        <begin position="139"/>
        <end position="373"/>
    </location>
</feature>
<dbReference type="SUPFAM" id="SSF56601">
    <property type="entry name" value="beta-lactamase/transpeptidase-like"/>
    <property type="match status" value="1"/>
</dbReference>
<dbReference type="GO" id="GO:0030288">
    <property type="term" value="C:outer membrane-bounded periplasmic space"/>
    <property type="evidence" value="ECO:0007669"/>
    <property type="project" value="TreeGrafter"/>
</dbReference>
<keyword evidence="3" id="KW-0812">Transmembrane</keyword>
<evidence type="ECO:0000313" key="6">
    <source>
        <dbReference type="Proteomes" id="UP000285865"/>
    </source>
</evidence>
<dbReference type="EMBL" id="QRKN01000009">
    <property type="protein sequence ID" value="RHI20558.1"/>
    <property type="molecule type" value="Genomic_DNA"/>
</dbReference>
<protein>
    <submittedName>
        <fullName evidence="5">Penicillin-binding protein</fullName>
    </submittedName>
</protein>
<evidence type="ECO:0000256" key="1">
    <source>
        <dbReference type="ARBA" id="ARBA00022676"/>
    </source>
</evidence>
<name>A0A414ZJY6_9FIRM</name>
<comment type="caution">
    <text evidence="5">The sequence shown here is derived from an EMBL/GenBank/DDBJ whole genome shotgun (WGS) entry which is preliminary data.</text>
</comment>